<evidence type="ECO:0000313" key="3">
    <source>
        <dbReference type="EMBL" id="KAK3054994.1"/>
    </source>
</evidence>
<dbReference type="Pfam" id="PF01522">
    <property type="entry name" value="Polysacc_deac_1"/>
    <property type="match status" value="1"/>
</dbReference>
<accession>A0AAJ0DQN0</accession>
<dbReference type="InterPro" id="IPR002509">
    <property type="entry name" value="NODB_dom"/>
</dbReference>
<dbReference type="PROSITE" id="PS51677">
    <property type="entry name" value="NODB"/>
    <property type="match status" value="1"/>
</dbReference>
<evidence type="ECO:0000259" key="2">
    <source>
        <dbReference type="PROSITE" id="PS51677"/>
    </source>
</evidence>
<dbReference type="PANTHER" id="PTHR43123:SF1">
    <property type="entry name" value="POLYSACCHARIDE DEACETYLASE-RELATED"/>
    <property type="match status" value="1"/>
</dbReference>
<protein>
    <recommendedName>
        <fullName evidence="2">NodB homology domain-containing protein</fullName>
    </recommendedName>
</protein>
<dbReference type="InterPro" id="IPR011330">
    <property type="entry name" value="Glyco_hydro/deAcase_b/a-brl"/>
</dbReference>
<dbReference type="GO" id="GO:0016810">
    <property type="term" value="F:hydrolase activity, acting on carbon-nitrogen (but not peptide) bonds"/>
    <property type="evidence" value="ECO:0007669"/>
    <property type="project" value="InterPro"/>
</dbReference>
<reference evidence="3" key="1">
    <citation type="submission" date="2023-04" db="EMBL/GenBank/DDBJ databases">
        <title>Black Yeasts Isolated from many extreme environments.</title>
        <authorList>
            <person name="Coleine C."/>
            <person name="Stajich J.E."/>
            <person name="Selbmann L."/>
        </authorList>
    </citation>
    <scope>NUCLEOTIDE SEQUENCE</scope>
    <source>
        <strain evidence="3">CCFEE 5312</strain>
    </source>
</reference>
<dbReference type="Proteomes" id="UP001271007">
    <property type="component" value="Unassembled WGS sequence"/>
</dbReference>
<proteinExistence type="predicted"/>
<evidence type="ECO:0000313" key="4">
    <source>
        <dbReference type="Proteomes" id="UP001271007"/>
    </source>
</evidence>
<name>A0AAJ0DQN0_9PEZI</name>
<feature type="compositionally biased region" description="Basic and acidic residues" evidence="1">
    <location>
        <begin position="94"/>
        <end position="107"/>
    </location>
</feature>
<feature type="domain" description="NodB homology" evidence="2">
    <location>
        <begin position="111"/>
        <end position="342"/>
    </location>
</feature>
<organism evidence="3 4">
    <name type="scientific">Extremus antarcticus</name>
    <dbReference type="NCBI Taxonomy" id="702011"/>
    <lineage>
        <taxon>Eukaryota</taxon>
        <taxon>Fungi</taxon>
        <taxon>Dikarya</taxon>
        <taxon>Ascomycota</taxon>
        <taxon>Pezizomycotina</taxon>
        <taxon>Dothideomycetes</taxon>
        <taxon>Dothideomycetidae</taxon>
        <taxon>Mycosphaerellales</taxon>
        <taxon>Extremaceae</taxon>
        <taxon>Extremus</taxon>
    </lineage>
</organism>
<keyword evidence="4" id="KW-1185">Reference proteome</keyword>
<gene>
    <name evidence="3" type="ORF">LTR09_004154</name>
</gene>
<dbReference type="EMBL" id="JAWDJX010000010">
    <property type="protein sequence ID" value="KAK3054994.1"/>
    <property type="molecule type" value="Genomic_DNA"/>
</dbReference>
<dbReference type="Gene3D" id="3.20.20.370">
    <property type="entry name" value="Glycoside hydrolase/deacetylase"/>
    <property type="match status" value="1"/>
</dbReference>
<dbReference type="AlphaFoldDB" id="A0AAJ0DQN0"/>
<feature type="region of interest" description="Disordered" evidence="1">
    <location>
        <begin position="1"/>
        <end position="21"/>
    </location>
</feature>
<dbReference type="GO" id="GO:0005975">
    <property type="term" value="P:carbohydrate metabolic process"/>
    <property type="evidence" value="ECO:0007669"/>
    <property type="project" value="InterPro"/>
</dbReference>
<sequence length="363" mass="41271">MASSKPFVPALDAQNGDPDKDTIYDFPRDLVGYGRHPSHPHWPGDAKIAVSFVINYEEVPPPLTFPPFPPLTPLTHPQGAERSVLNGDAQSESSLHEQSGDRPGRIGERAINVESDYEYGSRVGIWRLLNLFEAHKMPITCFAVGQALEKNPEVAMALMSGGHEVASHAYRWIDYHAMEPEIEKEYIQRQLNTVKGLTGEYPGGWYYGRLSPRSRALVWEVYKELGTPLLWESDSYCDDLPYWVDVPAEKDVEKPEGMLMIPYTYDNNDLKFHSTTGAFSPQAFFEYLQSAFDVLLAEGYAGTPKMMTIGLHCRIIGKAGRFMALKRFVEYLSSRPQGEVWVTRRDSIARHWREQYPYQKGKM</sequence>
<dbReference type="PANTHER" id="PTHR43123">
    <property type="entry name" value="POLYSACCHARIDE DEACETYLASE-RELATED"/>
    <property type="match status" value="1"/>
</dbReference>
<dbReference type="SUPFAM" id="SSF88713">
    <property type="entry name" value="Glycoside hydrolase/deacetylase"/>
    <property type="match status" value="1"/>
</dbReference>
<feature type="region of interest" description="Disordered" evidence="1">
    <location>
        <begin position="67"/>
        <end position="107"/>
    </location>
</feature>
<evidence type="ECO:0000256" key="1">
    <source>
        <dbReference type="SAM" id="MobiDB-lite"/>
    </source>
</evidence>
<comment type="caution">
    <text evidence="3">The sequence shown here is derived from an EMBL/GenBank/DDBJ whole genome shotgun (WGS) entry which is preliminary data.</text>
</comment>